<sequence>MFNTLDRTEMIEELANQGMPRYVAEQYCDLTLFKILKGEAKVQTVQTRPLSALYTANQENQKALAEKRKQEIKSYAHLGGMHRMAAAFENIDTSLQVQETKSC</sequence>
<evidence type="ECO:0000313" key="2">
    <source>
        <dbReference type="Proteomes" id="UP000278035"/>
    </source>
</evidence>
<organism evidence="1 2">
    <name type="scientific">Shewanella livingstonensis</name>
    <dbReference type="NCBI Taxonomy" id="150120"/>
    <lineage>
        <taxon>Bacteria</taxon>
        <taxon>Pseudomonadati</taxon>
        <taxon>Pseudomonadota</taxon>
        <taxon>Gammaproteobacteria</taxon>
        <taxon>Alteromonadales</taxon>
        <taxon>Shewanellaceae</taxon>
        <taxon>Shewanella</taxon>
    </lineage>
</organism>
<evidence type="ECO:0000313" key="1">
    <source>
        <dbReference type="EMBL" id="AZG71897.1"/>
    </source>
</evidence>
<name>A0A3G8LR56_9GAMM</name>
<dbReference type="AlphaFoldDB" id="A0A3G8LR56"/>
<gene>
    <name evidence="1" type="ORF">EGC82_03435</name>
</gene>
<dbReference type="EMBL" id="CP034015">
    <property type="protein sequence ID" value="AZG71897.1"/>
    <property type="molecule type" value="Genomic_DNA"/>
</dbReference>
<proteinExistence type="predicted"/>
<keyword evidence="2" id="KW-1185">Reference proteome</keyword>
<dbReference type="Proteomes" id="UP000278035">
    <property type="component" value="Chromosome"/>
</dbReference>
<protein>
    <submittedName>
        <fullName evidence="1">Uncharacterized protein</fullName>
    </submittedName>
</protein>
<dbReference type="KEGG" id="slj:EGC82_03435"/>
<reference evidence="2" key="1">
    <citation type="submission" date="2018-11" db="EMBL/GenBank/DDBJ databases">
        <title>Shewanella sp. M2.</title>
        <authorList>
            <person name="Hwang Y.J."/>
            <person name="Hwang C.Y."/>
        </authorList>
    </citation>
    <scope>NUCLEOTIDE SEQUENCE [LARGE SCALE GENOMIC DNA]</scope>
    <source>
        <strain evidence="2">LMG 19866</strain>
    </source>
</reference>
<accession>A0A3G8LR56</accession>
<dbReference type="RefSeq" id="WP_124729512.1">
    <property type="nucleotide sequence ID" value="NZ_CBCSKC010000011.1"/>
</dbReference>